<dbReference type="PROSITE" id="PS00094">
    <property type="entry name" value="C5_MTASE_1"/>
    <property type="match status" value="1"/>
</dbReference>
<dbReference type="PROSITE" id="PS51038">
    <property type="entry name" value="BAH"/>
    <property type="match status" value="1"/>
</dbReference>
<organism evidence="11 12">
    <name type="scientific">Plectosphaerella cucumerina</name>
    <dbReference type="NCBI Taxonomy" id="40658"/>
    <lineage>
        <taxon>Eukaryota</taxon>
        <taxon>Fungi</taxon>
        <taxon>Dikarya</taxon>
        <taxon>Ascomycota</taxon>
        <taxon>Pezizomycotina</taxon>
        <taxon>Sordariomycetes</taxon>
        <taxon>Hypocreomycetidae</taxon>
        <taxon>Glomerellales</taxon>
        <taxon>Plectosphaerellaceae</taxon>
        <taxon>Plectosphaerella</taxon>
    </lineage>
</organism>
<evidence type="ECO:0000256" key="3">
    <source>
        <dbReference type="ARBA" id="ARBA00022603"/>
    </source>
</evidence>
<dbReference type="Gene3D" id="2.30.30.490">
    <property type="match status" value="1"/>
</dbReference>
<dbReference type="Pfam" id="PF00145">
    <property type="entry name" value="DNA_methylase"/>
    <property type="match status" value="1"/>
</dbReference>
<dbReference type="GO" id="GO:0003677">
    <property type="term" value="F:DNA binding"/>
    <property type="evidence" value="ECO:0007669"/>
    <property type="project" value="UniProtKB-KW"/>
</dbReference>
<dbReference type="Gene3D" id="3.40.50.150">
    <property type="entry name" value="Vaccinia Virus protein VP39"/>
    <property type="match status" value="1"/>
</dbReference>
<dbReference type="Proteomes" id="UP000813385">
    <property type="component" value="Unassembled WGS sequence"/>
</dbReference>
<dbReference type="InterPro" id="IPR057215">
    <property type="entry name" value="DUF7893"/>
</dbReference>
<feature type="active site" evidence="8">
    <location>
        <position position="608"/>
    </location>
</feature>
<proteinExistence type="inferred from homology"/>
<feature type="region of interest" description="Disordered" evidence="9">
    <location>
        <begin position="1012"/>
        <end position="1092"/>
    </location>
</feature>
<dbReference type="GO" id="GO:0044027">
    <property type="term" value="P:negative regulation of gene expression via chromosomal CpG island methylation"/>
    <property type="evidence" value="ECO:0007669"/>
    <property type="project" value="TreeGrafter"/>
</dbReference>
<dbReference type="PANTHER" id="PTHR10629">
    <property type="entry name" value="CYTOSINE-SPECIFIC METHYLTRANSFERASE"/>
    <property type="match status" value="1"/>
</dbReference>
<evidence type="ECO:0000256" key="8">
    <source>
        <dbReference type="PROSITE-ProRule" id="PRU01016"/>
    </source>
</evidence>
<dbReference type="AlphaFoldDB" id="A0A8K0THP4"/>
<comment type="similarity">
    <text evidence="8">Belongs to the class I-like SAM-binding methyltransferase superfamily. C5-methyltransferase family.</text>
</comment>
<evidence type="ECO:0000256" key="6">
    <source>
        <dbReference type="ARBA" id="ARBA00023125"/>
    </source>
</evidence>
<evidence type="ECO:0000256" key="5">
    <source>
        <dbReference type="ARBA" id="ARBA00022691"/>
    </source>
</evidence>
<dbReference type="PROSITE" id="PS51679">
    <property type="entry name" value="SAM_MT_C5"/>
    <property type="match status" value="1"/>
</dbReference>
<dbReference type="SUPFAM" id="SSF53335">
    <property type="entry name" value="S-adenosyl-L-methionine-dependent methyltransferases"/>
    <property type="match status" value="1"/>
</dbReference>
<keyword evidence="6" id="KW-0238">DNA-binding</keyword>
<keyword evidence="4 8" id="KW-0808">Transferase</keyword>
<comment type="subcellular location">
    <subcellularLocation>
        <location evidence="1">Nucleus</location>
    </subcellularLocation>
</comment>
<evidence type="ECO:0000256" key="1">
    <source>
        <dbReference type="ARBA" id="ARBA00004123"/>
    </source>
</evidence>
<feature type="compositionally biased region" description="Polar residues" evidence="9">
    <location>
        <begin position="1028"/>
        <end position="1053"/>
    </location>
</feature>
<feature type="region of interest" description="Disordered" evidence="9">
    <location>
        <begin position="943"/>
        <end position="963"/>
    </location>
</feature>
<evidence type="ECO:0000256" key="7">
    <source>
        <dbReference type="ARBA" id="ARBA00023242"/>
    </source>
</evidence>
<evidence type="ECO:0000313" key="12">
    <source>
        <dbReference type="Proteomes" id="UP000813385"/>
    </source>
</evidence>
<evidence type="ECO:0000256" key="4">
    <source>
        <dbReference type="ARBA" id="ARBA00022679"/>
    </source>
</evidence>
<dbReference type="InterPro" id="IPR043151">
    <property type="entry name" value="BAH_sf"/>
</dbReference>
<evidence type="ECO:0000256" key="9">
    <source>
        <dbReference type="SAM" id="MobiDB-lite"/>
    </source>
</evidence>
<feature type="domain" description="BAH" evidence="10">
    <location>
        <begin position="249"/>
        <end position="368"/>
    </location>
</feature>
<dbReference type="GO" id="GO:0005634">
    <property type="term" value="C:nucleus"/>
    <property type="evidence" value="ECO:0007669"/>
    <property type="project" value="UniProtKB-SubCell"/>
</dbReference>
<keyword evidence="7" id="KW-0539">Nucleus</keyword>
<dbReference type="InterPro" id="IPR018117">
    <property type="entry name" value="C5_DNA_meth_AS"/>
</dbReference>
<evidence type="ECO:0000259" key="10">
    <source>
        <dbReference type="PROSITE" id="PS51038"/>
    </source>
</evidence>
<dbReference type="InterPro" id="IPR029063">
    <property type="entry name" value="SAM-dependent_MTases_sf"/>
</dbReference>
<dbReference type="EMBL" id="JAGPXD010000003">
    <property type="protein sequence ID" value="KAH7362304.1"/>
    <property type="molecule type" value="Genomic_DNA"/>
</dbReference>
<dbReference type="PRINTS" id="PR00105">
    <property type="entry name" value="C5METTRFRASE"/>
</dbReference>
<dbReference type="OrthoDB" id="5376140at2759"/>
<gene>
    <name evidence="11" type="ORF">B0T11DRAFT_280581</name>
</gene>
<keyword evidence="12" id="KW-1185">Reference proteome</keyword>
<dbReference type="InterPro" id="IPR001025">
    <property type="entry name" value="BAH_dom"/>
</dbReference>
<dbReference type="InterPro" id="IPR050390">
    <property type="entry name" value="C5-Methyltransferase"/>
</dbReference>
<accession>A0A8K0THP4</accession>
<evidence type="ECO:0000313" key="11">
    <source>
        <dbReference type="EMBL" id="KAH7362304.1"/>
    </source>
</evidence>
<reference evidence="11" key="1">
    <citation type="journal article" date="2021" name="Nat. Commun.">
        <title>Genetic determinants of endophytism in the Arabidopsis root mycobiome.</title>
        <authorList>
            <person name="Mesny F."/>
            <person name="Miyauchi S."/>
            <person name="Thiergart T."/>
            <person name="Pickel B."/>
            <person name="Atanasova L."/>
            <person name="Karlsson M."/>
            <person name="Huettel B."/>
            <person name="Barry K.W."/>
            <person name="Haridas S."/>
            <person name="Chen C."/>
            <person name="Bauer D."/>
            <person name="Andreopoulos W."/>
            <person name="Pangilinan J."/>
            <person name="LaButti K."/>
            <person name="Riley R."/>
            <person name="Lipzen A."/>
            <person name="Clum A."/>
            <person name="Drula E."/>
            <person name="Henrissat B."/>
            <person name="Kohler A."/>
            <person name="Grigoriev I.V."/>
            <person name="Martin F.M."/>
            <person name="Hacquard S."/>
        </authorList>
    </citation>
    <scope>NUCLEOTIDE SEQUENCE</scope>
    <source>
        <strain evidence="11">MPI-CAGE-AT-0016</strain>
    </source>
</reference>
<dbReference type="EC" id="2.1.1.37" evidence="2"/>
<dbReference type="GO" id="GO:0003682">
    <property type="term" value="F:chromatin binding"/>
    <property type="evidence" value="ECO:0007669"/>
    <property type="project" value="InterPro"/>
</dbReference>
<comment type="caution">
    <text evidence="11">The sequence shown here is derived from an EMBL/GenBank/DDBJ whole genome shotgun (WGS) entry which is preliminary data.</text>
</comment>
<sequence length="1092" mass="123490">MPFSTVPIGNYGLESHTVGDQIWIQTTLHDKNGSTAYFKLKKPAQEYVRYHTGFLWIVDLAKHVVDYLGYMETKQKKPVEFHHFESHFSKWLHRIHGRNEAFQRWFHQYGKEDFRIAVHANRRFIYKEAHGVMDNDGVHYHALWDEIIHFNTYKVMGSIRQDSDAATGAVPPTVVTPYIYDCFSELPFVSVLEAVEPSAETEALRQELIRKQHLEMPSKLHNEDDHTEIKASGLSTLKRAIKVGSVISTMRDAGDEHWRRHANETHDVDRWFGLVQHVYTSKLGHRSFEVTWIYRPADTICGDMKYPWKNELFLSDHCSCGEVGMSKITEQEVTGVHRVHWGGSSTTQAEFFCRQTYLHQERRWITWQEDHLRCDHHTPKKQVPPYMPGDTVLVHVHTTTDTLEPCVVLTCDLTESQLLVLPRREKFSSECAPNELVWSESAKPLVLKNWRIHGRCLVRYFEPHEQLTVPYDRSGVGNAFFIRTRIDPEQPDCCVPFTDEFPFPTSIRQGMTTDDHFPKLKGFDLFCGGGNFGRGLEDAGAIEMRWANDYDPRAVHTYMANLDGDHKAKVHPFVGSIDDLQRRVIEGKFSDNVPPVGEVEFVSGGSPCPGFSRLTLDKTTPKQRKNQSLVASFASFIDVYRPKYGILENVVEIVQGKNSRSEDVFSQLICAIVGLGYQAHFFLLDAWTYGSPQSRSRVFLAFAAPGFRLPEKPVQSHLEVDRKSKSLGWLPNGEPMVERLFLPAAFRPVTAEAAVADLPNIGDGKHDVCIPFPDHRQCYGVTRKVRTQFSLIPTRPYQTNFVKAYYSTGVITEAERQMAFPAAGMRVERVSQAWGRVHPKKIMATVTTAVHPADTFMGKCLHWSQPRILSIMEVRRAQGFRDHEVILGETKEQWTTIGNSVARGVSIALGLSFREALLGSLVKSEETLHADASPIAEKMSVLATPGTTTPMQTPPMTESPAPRAALSDVLRREAVFNSVRVPLDDDASDTTQALRSLGPDGTEEGIDDFAAAKDYPPRYASSSRSSSDELTSNRFSMSTQATAVTRITSQETIHQGKKRQSSSMSEAFEIHTTETTTIGEMEGVKRQRLEGV</sequence>
<dbReference type="Gene3D" id="3.90.120.10">
    <property type="entry name" value="DNA Methylase, subunit A, domain 2"/>
    <property type="match status" value="1"/>
</dbReference>
<dbReference type="GO" id="GO:0003886">
    <property type="term" value="F:DNA (cytosine-5-)-methyltransferase activity"/>
    <property type="evidence" value="ECO:0007669"/>
    <property type="project" value="UniProtKB-EC"/>
</dbReference>
<dbReference type="Pfam" id="PF25423">
    <property type="entry name" value="DUF7893"/>
    <property type="match status" value="1"/>
</dbReference>
<name>A0A8K0THP4_9PEZI</name>
<dbReference type="GO" id="GO:0032259">
    <property type="term" value="P:methylation"/>
    <property type="evidence" value="ECO:0007669"/>
    <property type="project" value="UniProtKB-KW"/>
</dbReference>
<dbReference type="InterPro" id="IPR001525">
    <property type="entry name" value="C5_MeTfrase"/>
</dbReference>
<feature type="compositionally biased region" description="Low complexity" evidence="9">
    <location>
        <begin position="944"/>
        <end position="956"/>
    </location>
</feature>
<evidence type="ECO:0000256" key="2">
    <source>
        <dbReference type="ARBA" id="ARBA00011975"/>
    </source>
</evidence>
<keyword evidence="5 8" id="KW-0949">S-adenosyl-L-methionine</keyword>
<feature type="compositionally biased region" description="Basic and acidic residues" evidence="9">
    <location>
        <begin position="1082"/>
        <end position="1092"/>
    </location>
</feature>
<protein>
    <recommendedName>
        <fullName evidence="2">DNA (cytosine-5-)-methyltransferase</fullName>
        <ecNumber evidence="2">2.1.1.37</ecNumber>
    </recommendedName>
</protein>
<keyword evidence="3 8" id="KW-0489">Methyltransferase</keyword>
<dbReference type="PANTHER" id="PTHR10629:SF54">
    <property type="entry name" value="DNA METHYLTRANSFERASE DIM-2"/>
    <property type="match status" value="1"/>
</dbReference>